<evidence type="ECO:0000256" key="1">
    <source>
        <dbReference type="SAM" id="MobiDB-lite"/>
    </source>
</evidence>
<organism evidence="2 3">
    <name type="scientific">Ditylenchus dipsaci</name>
    <dbReference type="NCBI Taxonomy" id="166011"/>
    <lineage>
        <taxon>Eukaryota</taxon>
        <taxon>Metazoa</taxon>
        <taxon>Ecdysozoa</taxon>
        <taxon>Nematoda</taxon>
        <taxon>Chromadorea</taxon>
        <taxon>Rhabditida</taxon>
        <taxon>Tylenchina</taxon>
        <taxon>Tylenchomorpha</taxon>
        <taxon>Sphaerularioidea</taxon>
        <taxon>Anguinidae</taxon>
        <taxon>Anguininae</taxon>
        <taxon>Ditylenchus</taxon>
    </lineage>
</organism>
<name>A0A915CS41_9BILA</name>
<feature type="compositionally biased region" description="Acidic residues" evidence="1">
    <location>
        <begin position="13"/>
        <end position="24"/>
    </location>
</feature>
<feature type="region of interest" description="Disordered" evidence="1">
    <location>
        <begin position="61"/>
        <end position="83"/>
    </location>
</feature>
<evidence type="ECO:0000313" key="3">
    <source>
        <dbReference type="WBParaSite" id="jg11886.2"/>
    </source>
</evidence>
<dbReference type="Proteomes" id="UP000887574">
    <property type="component" value="Unplaced"/>
</dbReference>
<proteinExistence type="predicted"/>
<accession>A0A915CS41</accession>
<dbReference type="WBParaSite" id="jg11886.2">
    <property type="protein sequence ID" value="jg11886.2"/>
    <property type="gene ID" value="jg11886"/>
</dbReference>
<feature type="region of interest" description="Disordered" evidence="1">
    <location>
        <begin position="1"/>
        <end position="38"/>
    </location>
</feature>
<protein>
    <submittedName>
        <fullName evidence="3">Uncharacterized protein</fullName>
    </submittedName>
</protein>
<reference evidence="3" key="1">
    <citation type="submission" date="2022-11" db="UniProtKB">
        <authorList>
            <consortium name="WormBaseParasite"/>
        </authorList>
    </citation>
    <scope>IDENTIFICATION</scope>
</reference>
<keyword evidence="2" id="KW-1185">Reference proteome</keyword>
<dbReference type="AlphaFoldDB" id="A0A915CS41"/>
<sequence>MTHVGNPCTRLYEDEEVENEADELEAQHPSTSAENFDMVNKDKPFLKDTNCEPDAAVQYNFFGPEDPASKVQRKPPKRRTKEEIDQEKLLKEYLFCYINDNVLALDGWCLLGNEALKDELTARFTERSISEQLVFLDTNEMRAIWKRKRVDAFLEDGKLHSSRTMDLENVLATFIDGDSLAQLIKSNSLLDYLQRQLSTMDVENAQMTVVVYGKCPTRENLLNHALFEAFERFRVQFRFMSNALNCSFLIVQIHRALAKMEKKLDHDMSSIPVIAIEKGFERVLTCCWTGGQECWKECIV</sequence>
<evidence type="ECO:0000313" key="2">
    <source>
        <dbReference type="Proteomes" id="UP000887574"/>
    </source>
</evidence>